<dbReference type="PROSITE" id="PS01071">
    <property type="entry name" value="GRPE"/>
    <property type="match status" value="1"/>
</dbReference>
<dbReference type="GO" id="GO:0042803">
    <property type="term" value="F:protein homodimerization activity"/>
    <property type="evidence" value="ECO:0007669"/>
    <property type="project" value="InterPro"/>
</dbReference>
<evidence type="ECO:0000256" key="2">
    <source>
        <dbReference type="ARBA" id="ARBA00009054"/>
    </source>
</evidence>
<evidence type="ECO:0000256" key="11">
    <source>
        <dbReference type="RuleBase" id="RU000639"/>
    </source>
</evidence>
<comment type="subunit">
    <text evidence="3 10">Homodimer.</text>
</comment>
<dbReference type="GO" id="GO:0000774">
    <property type="term" value="F:adenyl-nucleotide exchange factor activity"/>
    <property type="evidence" value="ECO:0007669"/>
    <property type="project" value="InterPro"/>
</dbReference>
<evidence type="ECO:0000256" key="9">
    <source>
        <dbReference type="ARBA" id="ARBA00076414"/>
    </source>
</evidence>
<comment type="similarity">
    <text evidence="2 10 12">Belongs to the GrpE family.</text>
</comment>
<dbReference type="Gene3D" id="2.30.22.10">
    <property type="entry name" value="Head domain of nucleotide exchange factor GrpE"/>
    <property type="match status" value="1"/>
</dbReference>
<dbReference type="GO" id="GO:0051082">
    <property type="term" value="F:unfolded protein binding"/>
    <property type="evidence" value="ECO:0007669"/>
    <property type="project" value="TreeGrafter"/>
</dbReference>
<reference evidence="14 15" key="1">
    <citation type="submission" date="2016-11" db="EMBL/GenBank/DDBJ databases">
        <title>Study of marine rhodopsin-containing bacteria.</title>
        <authorList>
            <person name="Yoshizawa S."/>
            <person name="Kumagai Y."/>
            <person name="Kogure K."/>
        </authorList>
    </citation>
    <scope>NUCLEOTIDE SEQUENCE [LARGE SCALE GENOMIC DNA]</scope>
    <source>
        <strain evidence="14 15">SAORIC-28</strain>
    </source>
</reference>
<dbReference type="AlphaFoldDB" id="A0A271J4Q9"/>
<evidence type="ECO:0000256" key="12">
    <source>
        <dbReference type="RuleBase" id="RU004478"/>
    </source>
</evidence>
<dbReference type="SUPFAM" id="SSF51064">
    <property type="entry name" value="Head domain of nucleotide exchange factor GrpE"/>
    <property type="match status" value="1"/>
</dbReference>
<dbReference type="FunFam" id="2.30.22.10:FF:000001">
    <property type="entry name" value="Protein GrpE"/>
    <property type="match status" value="1"/>
</dbReference>
<dbReference type="GO" id="GO:0051087">
    <property type="term" value="F:protein-folding chaperone binding"/>
    <property type="evidence" value="ECO:0007669"/>
    <property type="project" value="InterPro"/>
</dbReference>
<keyword evidence="5 10" id="KW-0346">Stress response</keyword>
<feature type="coiled-coil region" evidence="13">
    <location>
        <begin position="35"/>
        <end position="62"/>
    </location>
</feature>
<comment type="function">
    <text evidence="7 10 11">Participates actively in the response to hyperosmotic and heat shock by preventing the aggregation of stress-denatured proteins, in association with DnaK and GrpE. It is the nucleotide exchange factor for DnaK and may function as a thermosensor. Unfolded proteins bind initially to DnaJ; upon interaction with the DnaJ-bound protein, DnaK hydrolyzes its bound ATP, resulting in the formation of a stable complex. GrpE releases ADP from DnaK; ATP binding to DnaK triggers the release of the substrate protein, thus completing the reaction cycle. Several rounds of ATP-dependent interactions between DnaJ, DnaK and GrpE are required for fully efficient folding.</text>
</comment>
<evidence type="ECO:0000256" key="4">
    <source>
        <dbReference type="ARBA" id="ARBA00022490"/>
    </source>
</evidence>
<evidence type="ECO:0000256" key="1">
    <source>
        <dbReference type="ARBA" id="ARBA00004496"/>
    </source>
</evidence>
<dbReference type="Gene3D" id="3.90.20.20">
    <property type="match status" value="1"/>
</dbReference>
<accession>A0A271J4Q9</accession>
<proteinExistence type="inferred from homology"/>
<dbReference type="CDD" id="cd00446">
    <property type="entry name" value="GrpE"/>
    <property type="match status" value="1"/>
</dbReference>
<evidence type="ECO:0000256" key="6">
    <source>
        <dbReference type="ARBA" id="ARBA00023186"/>
    </source>
</evidence>
<keyword evidence="6 10" id="KW-0143">Chaperone</keyword>
<name>A0A271J4Q9_9BACT</name>
<keyword evidence="13" id="KW-0175">Coiled coil</keyword>
<sequence>MADRDFSPSDAHFDDEAVAEPDAHVADAGDAPEASDGAAEEIDRLQDRLLRLTAEYDNYRRRSLTDREEAVRQGRRAVLIPILDVYDDLTRSLDAAQRAAQQDSGSPSFDALSQGIELVFQKFSDALQRVGVTPIEAVGKPFDEHEHEAMMQQPAPEGTESGTVLAEIQPGYRLGDRVLRHARVIVAE</sequence>
<dbReference type="InterPro" id="IPR009012">
    <property type="entry name" value="GrpE_head"/>
</dbReference>
<dbReference type="RefSeq" id="WP_179299721.1">
    <property type="nucleotide sequence ID" value="NZ_MQWD01000001.1"/>
</dbReference>
<dbReference type="PRINTS" id="PR00773">
    <property type="entry name" value="GRPEPROTEIN"/>
</dbReference>
<dbReference type="EMBL" id="MQWD01000001">
    <property type="protein sequence ID" value="PAP78044.1"/>
    <property type="molecule type" value="Genomic_DNA"/>
</dbReference>
<dbReference type="Pfam" id="PF01025">
    <property type="entry name" value="GrpE"/>
    <property type="match status" value="1"/>
</dbReference>
<protein>
    <recommendedName>
        <fullName evidence="8 10">Protein GrpE</fullName>
    </recommendedName>
    <alternativeName>
        <fullName evidence="9 10">HSP-70 cofactor</fullName>
    </alternativeName>
</protein>
<dbReference type="HAMAP" id="MF_01151">
    <property type="entry name" value="GrpE"/>
    <property type="match status" value="1"/>
</dbReference>
<dbReference type="GO" id="GO:0006457">
    <property type="term" value="P:protein folding"/>
    <property type="evidence" value="ECO:0007669"/>
    <property type="project" value="InterPro"/>
</dbReference>
<comment type="subcellular location">
    <subcellularLocation>
        <location evidence="1 10">Cytoplasm</location>
    </subcellularLocation>
</comment>
<gene>
    <name evidence="10" type="primary">grpE</name>
    <name evidence="14" type="ORF">BSZ37_17155</name>
</gene>
<evidence type="ECO:0000256" key="13">
    <source>
        <dbReference type="SAM" id="Coils"/>
    </source>
</evidence>
<dbReference type="Proteomes" id="UP000216339">
    <property type="component" value="Unassembled WGS sequence"/>
</dbReference>
<evidence type="ECO:0000256" key="3">
    <source>
        <dbReference type="ARBA" id="ARBA00011738"/>
    </source>
</evidence>
<dbReference type="PANTHER" id="PTHR21237">
    <property type="entry name" value="GRPE PROTEIN"/>
    <property type="match status" value="1"/>
</dbReference>
<keyword evidence="15" id="KW-1185">Reference proteome</keyword>
<keyword evidence="4 10" id="KW-0963">Cytoplasm</keyword>
<evidence type="ECO:0000256" key="5">
    <source>
        <dbReference type="ARBA" id="ARBA00023016"/>
    </source>
</evidence>
<dbReference type="InterPro" id="IPR013805">
    <property type="entry name" value="GrpE_CC"/>
</dbReference>
<organism evidence="14 15">
    <name type="scientific">Rubrivirga marina</name>
    <dbReference type="NCBI Taxonomy" id="1196024"/>
    <lineage>
        <taxon>Bacteria</taxon>
        <taxon>Pseudomonadati</taxon>
        <taxon>Rhodothermota</taxon>
        <taxon>Rhodothermia</taxon>
        <taxon>Rhodothermales</taxon>
        <taxon>Rubricoccaceae</taxon>
        <taxon>Rubrivirga</taxon>
    </lineage>
</organism>
<evidence type="ECO:0000313" key="14">
    <source>
        <dbReference type="EMBL" id="PAP78044.1"/>
    </source>
</evidence>
<dbReference type="SUPFAM" id="SSF58014">
    <property type="entry name" value="Coiled-coil domain of nucleotide exchange factor GrpE"/>
    <property type="match status" value="1"/>
</dbReference>
<evidence type="ECO:0000256" key="10">
    <source>
        <dbReference type="HAMAP-Rule" id="MF_01151"/>
    </source>
</evidence>
<dbReference type="PANTHER" id="PTHR21237:SF23">
    <property type="entry name" value="GRPE PROTEIN HOMOLOG, MITOCHONDRIAL"/>
    <property type="match status" value="1"/>
</dbReference>
<evidence type="ECO:0000256" key="8">
    <source>
        <dbReference type="ARBA" id="ARBA00072274"/>
    </source>
</evidence>
<comment type="caution">
    <text evidence="14">The sequence shown here is derived from an EMBL/GenBank/DDBJ whole genome shotgun (WGS) entry which is preliminary data.</text>
</comment>
<dbReference type="GO" id="GO:0005737">
    <property type="term" value="C:cytoplasm"/>
    <property type="evidence" value="ECO:0007669"/>
    <property type="project" value="UniProtKB-SubCell"/>
</dbReference>
<evidence type="ECO:0000256" key="7">
    <source>
        <dbReference type="ARBA" id="ARBA00053401"/>
    </source>
</evidence>
<dbReference type="InterPro" id="IPR000740">
    <property type="entry name" value="GrpE"/>
</dbReference>
<evidence type="ECO:0000313" key="15">
    <source>
        <dbReference type="Proteomes" id="UP000216339"/>
    </source>
</evidence>